<dbReference type="InterPro" id="IPR006616">
    <property type="entry name" value="DM9_repeat"/>
</dbReference>
<dbReference type="OMA" id="PHYICRG"/>
<dbReference type="Proteomes" id="UP000092993">
    <property type="component" value="Unassembled WGS sequence"/>
</dbReference>
<keyword evidence="1" id="KW-0378">Hydrolase</keyword>
<feature type="region of interest" description="Disordered" evidence="2">
    <location>
        <begin position="56"/>
        <end position="82"/>
    </location>
</feature>
<protein>
    <recommendedName>
        <fullName evidence="3">Chitin-binding type-3 domain-containing protein</fullName>
    </recommendedName>
</protein>
<dbReference type="PANTHER" id="PTHR31649:SF1">
    <property type="entry name" value="FARNESOIC ACID O-METHYL TRANSFERASE DOMAIN-CONTAINING PROTEIN"/>
    <property type="match status" value="1"/>
</dbReference>
<dbReference type="Pfam" id="PF02839">
    <property type="entry name" value="CBM_5_12"/>
    <property type="match status" value="1"/>
</dbReference>
<dbReference type="GO" id="GO:0004553">
    <property type="term" value="F:hydrolase activity, hydrolyzing O-glycosyl compounds"/>
    <property type="evidence" value="ECO:0007669"/>
    <property type="project" value="InterPro"/>
</dbReference>
<evidence type="ECO:0000256" key="2">
    <source>
        <dbReference type="SAM" id="MobiDB-lite"/>
    </source>
</evidence>
<dbReference type="InterPro" id="IPR036573">
    <property type="entry name" value="CBM_sf_5/12"/>
</dbReference>
<organism evidence="4 5">
    <name type="scientific">Grifola frondosa</name>
    <name type="common">Maitake</name>
    <name type="synonym">Polyporus frondosus</name>
    <dbReference type="NCBI Taxonomy" id="5627"/>
    <lineage>
        <taxon>Eukaryota</taxon>
        <taxon>Fungi</taxon>
        <taxon>Dikarya</taxon>
        <taxon>Basidiomycota</taxon>
        <taxon>Agaricomycotina</taxon>
        <taxon>Agaricomycetes</taxon>
        <taxon>Polyporales</taxon>
        <taxon>Grifolaceae</taxon>
        <taxon>Grifola</taxon>
    </lineage>
</organism>
<evidence type="ECO:0000259" key="3">
    <source>
        <dbReference type="Pfam" id="PF02839"/>
    </source>
</evidence>
<evidence type="ECO:0000256" key="1">
    <source>
        <dbReference type="ARBA" id="ARBA00022801"/>
    </source>
</evidence>
<keyword evidence="5" id="KW-1185">Reference proteome</keyword>
<dbReference type="SMART" id="SM00696">
    <property type="entry name" value="DM9"/>
    <property type="match status" value="2"/>
</dbReference>
<dbReference type="InterPro" id="IPR003610">
    <property type="entry name" value="CBM5/12"/>
</dbReference>
<dbReference type="Gene3D" id="2.10.10.20">
    <property type="entry name" value="Carbohydrate-binding module superfamily 5/12"/>
    <property type="match status" value="1"/>
</dbReference>
<dbReference type="PANTHER" id="PTHR31649">
    <property type="entry name" value="AGAP009604-PA"/>
    <property type="match status" value="1"/>
</dbReference>
<comment type="caution">
    <text evidence="4">The sequence shown here is derived from an EMBL/GenBank/DDBJ whole genome shotgun (WGS) entry which is preliminary data.</text>
</comment>
<gene>
    <name evidence="4" type="ORF">A0H81_11214</name>
</gene>
<evidence type="ECO:0000313" key="4">
    <source>
        <dbReference type="EMBL" id="OBZ69044.1"/>
    </source>
</evidence>
<dbReference type="EMBL" id="LUGG01000019">
    <property type="protein sequence ID" value="OBZ69044.1"/>
    <property type="molecule type" value="Genomic_DNA"/>
</dbReference>
<accession>A0A1C7M1V5</accession>
<evidence type="ECO:0000313" key="5">
    <source>
        <dbReference type="Proteomes" id="UP000092993"/>
    </source>
</evidence>
<feature type="domain" description="Chitin-binding type-3" evidence="3">
    <location>
        <begin position="5"/>
        <end position="45"/>
    </location>
</feature>
<dbReference type="GO" id="GO:0005975">
    <property type="term" value="P:carbohydrate metabolic process"/>
    <property type="evidence" value="ECO:0007669"/>
    <property type="project" value="InterPro"/>
</dbReference>
<dbReference type="GO" id="GO:0030246">
    <property type="term" value="F:carbohydrate binding"/>
    <property type="evidence" value="ECO:0007669"/>
    <property type="project" value="InterPro"/>
</dbReference>
<name>A0A1C7M1V5_GRIFR</name>
<dbReference type="GO" id="GO:0005576">
    <property type="term" value="C:extracellular region"/>
    <property type="evidence" value="ECO:0007669"/>
    <property type="project" value="InterPro"/>
</dbReference>
<dbReference type="STRING" id="5627.A0A1C7M1V5"/>
<reference evidence="4 5" key="1">
    <citation type="submission" date="2016-03" db="EMBL/GenBank/DDBJ databases">
        <title>Whole genome sequencing of Grifola frondosa 9006-11.</title>
        <authorList>
            <person name="Min B."/>
            <person name="Park H."/>
            <person name="Kim J.-G."/>
            <person name="Cho H."/>
            <person name="Oh Y.-L."/>
            <person name="Kong W.-S."/>
            <person name="Choi I.-G."/>
        </authorList>
    </citation>
    <scope>NUCLEOTIDE SEQUENCE [LARGE SCALE GENOMIC DNA]</scope>
    <source>
        <strain evidence="4 5">9006-11</strain>
    </source>
</reference>
<dbReference type="SUPFAM" id="SSF51055">
    <property type="entry name" value="Carbohydrate binding domain"/>
    <property type="match status" value="1"/>
</dbReference>
<dbReference type="CDD" id="cd12214">
    <property type="entry name" value="ChiA1_BD"/>
    <property type="match status" value="1"/>
</dbReference>
<proteinExistence type="predicted"/>
<dbReference type="OrthoDB" id="2142040at2759"/>
<dbReference type="AlphaFoldDB" id="A0A1C7M1V5"/>
<sequence length="337" mass="37495">MTAFWEPGTYYSLDSIVEHEGHRYKVIQPHTSQPDWTPPTVPALWGRMEETYRDEGYSPSYAPAYSQPPPAQGGGEKRWDEHTEQRVPIHEEEHKKNWWDLDAQRKKELEIGGGLLAGLALIGGGYLAYHEHEKNEEEKKALTWQLQGWLREAQARTQRYHQLGPEGPVSWILVEGKTIPSGAIPGGEERGQPLYICRAFHDGSIRAYPAARAHARADCLCVCVFAEVGKASSVFQHGAVIGYAHKEIHVRPSLCVLRRHARATLGGRAGHLNLGRLGARPVEGGREADGTPLYVAQAHHHNAIHPGKASEKLGGAFIPFDGTEKSVEDYRVLCYAQ</sequence>
<dbReference type="Pfam" id="PF11901">
    <property type="entry name" value="DM9"/>
    <property type="match status" value="1"/>
</dbReference>